<reference evidence="5 6" key="1">
    <citation type="submission" date="2020-04" db="EMBL/GenBank/DDBJ databases">
        <title>Azohydromonas sp. isolated from soil.</title>
        <authorList>
            <person name="Dahal R.H."/>
        </authorList>
    </citation>
    <scope>NUCLEOTIDE SEQUENCE [LARGE SCALE GENOMIC DNA]</scope>
    <source>
        <strain evidence="5 6">G-1-1-14</strain>
    </source>
</reference>
<feature type="domain" description="IcmF-related" evidence="3">
    <location>
        <begin position="531"/>
        <end position="841"/>
    </location>
</feature>
<sequence length="1142" mass="122648">MNQPAREPGALRPLLQTAGVLAAGALIWFVGPLVAVAGRVPLASEAARAWALAALLALSLGSMAAHSLRARRRNRQLLDGLVAGADADTQPGTPETVQAPTPEVELLGRRFQEAVAQLKRARIGRRRGLAAWARPYVYELPWYVIIGAPGAGKTTALVNSGLEFPLADQPGAGQALRGVGGTRNCDWWFTDQAVLIDTAGRYTTQDSHQAADRAAWLGVLDLLKRYRPRRPVNGVLLTVSVADLLGASPQARQAHARALRERIAELQRHLGIRFPVYVLVTKTDLLAGFMEFFADLDKDERAQVWGFTLPAEGGPADPLPLMSSELAALEKRLNEHLLERLHAEADRDRRAALFAFPQQWRLLHELLLELLQAAFGPASEAASAPRDAATAPPLLRGVYFTSATQEGTPIDRALGGIARTLGLSGRLLLPARPSGKSFFVTRLLRDVVFAEAGLAGLNLRWMRRRALAQLALGGLSVVAAAAVLALGWRAYADNHAYLADAARQLPALRHQAQAARASAPTDLVALMPVLDGAERFARQTATGAAGPSLGLDQRELLSAAADDAYARLLHEAFLPRVAARLEARLRSGSPEHVELVYEALRAYLMLFAGRNFDAAALRADLDADWDATVPATPAQRAALRRHLQRLLAGGEVGAPEAVDPQLIARARALVAGVPVADRVFRRLQQGDAGAPAFSIASATGPSAPKLFARASGRPLEEGVPGFYTRAVYPQRLRERTREALRQLERERAWVLGTAGARAMPVAAVAPTAPATPSVAEAPAPSLAEAVERLYLAEHARQWESFIGDLRLAATPTLAASAEVAQALARPDSPLAALLRAVAREVAVSPVLAPRHEPLSRFVAGQPAPLDDTLSLLGSAGQQLAVIDDAVRRRTLPPPGPALKNLAAAAQQAPEPVNALLGPLAAAGGAQALAALHEPLSRQLSAEVGAACSRSLDNRYPFARGAAQEVSREDFVRFFGAGGMIDEFVQRRLVPYGADATPAAFQRARQVRDAFFTDGGRRFGVQLELRLLELDPALSEFVIDIDGQAHRFRREARAPQRLRWPASEDAPGRVTLRTGASGGYGFDGPWALLRLFDRVRIEPGAGGRVELIFDVEGRKARFEARSATALNPVLRSELESFPCPRRL</sequence>
<evidence type="ECO:0000256" key="1">
    <source>
        <dbReference type="SAM" id="Phobius"/>
    </source>
</evidence>
<evidence type="ECO:0000313" key="5">
    <source>
        <dbReference type="EMBL" id="NML13622.1"/>
    </source>
</evidence>
<dbReference type="PANTHER" id="PTHR36153:SF1">
    <property type="entry name" value="TYPE VI SECRETION SYSTEM COMPONENT TSSM1"/>
    <property type="match status" value="1"/>
</dbReference>
<dbReference type="SUPFAM" id="SSF52540">
    <property type="entry name" value="P-loop containing nucleoside triphosphate hydrolases"/>
    <property type="match status" value="1"/>
</dbReference>
<dbReference type="InterPro" id="IPR025743">
    <property type="entry name" value="TssM1_N"/>
</dbReference>
<dbReference type="PANTHER" id="PTHR36153">
    <property type="entry name" value="INNER MEMBRANE PROTEIN-RELATED"/>
    <property type="match status" value="1"/>
</dbReference>
<protein>
    <submittedName>
        <fullName evidence="5">Type VI secretion system membrane subunit TssM</fullName>
    </submittedName>
</protein>
<dbReference type="InterPro" id="IPR017731">
    <property type="entry name" value="TssM1-like"/>
</dbReference>
<feature type="transmembrane region" description="Helical" evidence="1">
    <location>
        <begin position="49"/>
        <end position="68"/>
    </location>
</feature>
<proteinExistence type="predicted"/>
<keyword evidence="1" id="KW-0812">Transmembrane</keyword>
<feature type="transmembrane region" description="Helical" evidence="1">
    <location>
        <begin position="14"/>
        <end position="37"/>
    </location>
</feature>
<feature type="domain" description="Type VI secretion system component TssM1 N-terminal" evidence="4">
    <location>
        <begin position="210"/>
        <end position="472"/>
    </location>
</feature>
<dbReference type="NCBIfam" id="TIGR03348">
    <property type="entry name" value="VI_IcmF"/>
    <property type="match status" value="1"/>
</dbReference>
<comment type="caution">
    <text evidence="5">The sequence shown here is derived from an EMBL/GenBank/DDBJ whole genome shotgun (WGS) entry which is preliminary data.</text>
</comment>
<dbReference type="Pfam" id="PF14331">
    <property type="entry name" value="IcmF-related_N"/>
    <property type="match status" value="1"/>
</dbReference>
<dbReference type="InterPro" id="IPR009612">
    <property type="entry name" value="IcmF-rel"/>
</dbReference>
<dbReference type="Pfam" id="PF06761">
    <property type="entry name" value="IcmF-related"/>
    <property type="match status" value="1"/>
</dbReference>
<evidence type="ECO:0000313" key="6">
    <source>
        <dbReference type="Proteomes" id="UP000574067"/>
    </source>
</evidence>
<feature type="domain" description="Type VI secretion system IcmF C-terminal" evidence="2">
    <location>
        <begin position="1023"/>
        <end position="1121"/>
    </location>
</feature>
<keyword evidence="1" id="KW-1133">Transmembrane helix</keyword>
<evidence type="ECO:0000259" key="2">
    <source>
        <dbReference type="Pfam" id="PF06744"/>
    </source>
</evidence>
<dbReference type="Pfam" id="PF06744">
    <property type="entry name" value="IcmF_C"/>
    <property type="match status" value="1"/>
</dbReference>
<dbReference type="InterPro" id="IPR010623">
    <property type="entry name" value="IcmF_C"/>
</dbReference>
<gene>
    <name evidence="5" type="primary">tssM</name>
    <name evidence="5" type="ORF">HHL10_01325</name>
</gene>
<feature type="transmembrane region" description="Helical" evidence="1">
    <location>
        <begin position="467"/>
        <end position="488"/>
    </location>
</feature>
<dbReference type="EMBL" id="JABBFW010000001">
    <property type="protein sequence ID" value="NML13622.1"/>
    <property type="molecule type" value="Genomic_DNA"/>
</dbReference>
<keyword evidence="6" id="KW-1185">Reference proteome</keyword>
<dbReference type="RefSeq" id="WP_169158536.1">
    <property type="nucleotide sequence ID" value="NZ_JABBFW010000001.1"/>
</dbReference>
<evidence type="ECO:0000259" key="3">
    <source>
        <dbReference type="Pfam" id="PF06761"/>
    </source>
</evidence>
<organism evidence="5 6">
    <name type="scientific">Azohydromonas caseinilytica</name>
    <dbReference type="NCBI Taxonomy" id="2728836"/>
    <lineage>
        <taxon>Bacteria</taxon>
        <taxon>Pseudomonadati</taxon>
        <taxon>Pseudomonadota</taxon>
        <taxon>Betaproteobacteria</taxon>
        <taxon>Burkholderiales</taxon>
        <taxon>Sphaerotilaceae</taxon>
        <taxon>Azohydromonas</taxon>
    </lineage>
</organism>
<dbReference type="InterPro" id="IPR053156">
    <property type="entry name" value="T6SS_TssM-like"/>
</dbReference>
<dbReference type="AlphaFoldDB" id="A0A848F2J1"/>
<evidence type="ECO:0000259" key="4">
    <source>
        <dbReference type="Pfam" id="PF14331"/>
    </source>
</evidence>
<dbReference type="InterPro" id="IPR027417">
    <property type="entry name" value="P-loop_NTPase"/>
</dbReference>
<accession>A0A848F2J1</accession>
<dbReference type="Gene3D" id="3.40.50.300">
    <property type="entry name" value="P-loop containing nucleotide triphosphate hydrolases"/>
    <property type="match status" value="1"/>
</dbReference>
<dbReference type="Proteomes" id="UP000574067">
    <property type="component" value="Unassembled WGS sequence"/>
</dbReference>
<keyword evidence="1" id="KW-0472">Membrane</keyword>
<name>A0A848F2J1_9BURK</name>